<feature type="transmembrane region" description="Helical" evidence="10">
    <location>
        <begin position="275"/>
        <end position="295"/>
    </location>
</feature>
<dbReference type="InterPro" id="IPR004117">
    <property type="entry name" value="7tm6_olfct_rcpt"/>
</dbReference>
<reference evidence="12 13" key="1">
    <citation type="journal article" date="2014" name="Nat. Commun.">
        <title>Molecular traces of alternative social organization in a termite genome.</title>
        <authorList>
            <person name="Terrapon N."/>
            <person name="Li C."/>
            <person name="Robertson H.M."/>
            <person name="Ji L."/>
            <person name="Meng X."/>
            <person name="Booth W."/>
            <person name="Chen Z."/>
            <person name="Childers C.P."/>
            <person name="Glastad K.M."/>
            <person name="Gokhale K."/>
            <person name="Gowin J."/>
            <person name="Gronenberg W."/>
            <person name="Hermansen R.A."/>
            <person name="Hu H."/>
            <person name="Hunt B.G."/>
            <person name="Huylmans A.K."/>
            <person name="Khalil S.M."/>
            <person name="Mitchell R.D."/>
            <person name="Munoz-Torres M.C."/>
            <person name="Mustard J.A."/>
            <person name="Pan H."/>
            <person name="Reese J.T."/>
            <person name="Scharf M.E."/>
            <person name="Sun F."/>
            <person name="Vogel H."/>
            <person name="Xiao J."/>
            <person name="Yang W."/>
            <person name="Yang Z."/>
            <person name="Yang Z."/>
            <person name="Zhou J."/>
            <person name="Zhu J."/>
            <person name="Brent C.S."/>
            <person name="Elsik C.G."/>
            <person name="Goodisman M.A."/>
            <person name="Liberles D.A."/>
            <person name="Roe R.M."/>
            <person name="Vargo E.L."/>
            <person name="Vilcinskas A."/>
            <person name="Wang J."/>
            <person name="Bornberg-Bauer E."/>
            <person name="Korb J."/>
            <person name="Zhang G."/>
            <person name="Liebig J."/>
        </authorList>
    </citation>
    <scope>NUCLEOTIDE SEQUENCE [LARGE SCALE GENOMIC DNA]</scope>
    <source>
        <tissue evidence="12">Whole organism</tissue>
    </source>
</reference>
<dbReference type="GO" id="GO:0005549">
    <property type="term" value="F:odorant binding"/>
    <property type="evidence" value="ECO:0007669"/>
    <property type="project" value="InterPro"/>
</dbReference>
<evidence type="ECO:0000313" key="12">
    <source>
        <dbReference type="EMBL" id="KDR22114.1"/>
    </source>
</evidence>
<comment type="subcellular location">
    <subcellularLocation>
        <location evidence="1 10">Cell membrane</location>
        <topology evidence="1 10">Multi-pass membrane protein</topology>
    </subcellularLocation>
</comment>
<comment type="caution">
    <text evidence="10">Lacks conserved residue(s) required for the propagation of feature annotation.</text>
</comment>
<dbReference type="PANTHER" id="PTHR21137:SF35">
    <property type="entry name" value="ODORANT RECEPTOR 19A-RELATED"/>
    <property type="match status" value="1"/>
</dbReference>
<dbReference type="GO" id="GO:0007165">
    <property type="term" value="P:signal transduction"/>
    <property type="evidence" value="ECO:0007669"/>
    <property type="project" value="UniProtKB-KW"/>
</dbReference>
<feature type="transmembrane region" description="Helical" evidence="10">
    <location>
        <begin position="182"/>
        <end position="210"/>
    </location>
</feature>
<keyword evidence="9 10" id="KW-0807">Transducer</keyword>
<evidence type="ECO:0000256" key="1">
    <source>
        <dbReference type="ARBA" id="ARBA00004651"/>
    </source>
</evidence>
<dbReference type="GO" id="GO:0004984">
    <property type="term" value="F:olfactory receptor activity"/>
    <property type="evidence" value="ECO:0007669"/>
    <property type="project" value="InterPro"/>
</dbReference>
<keyword evidence="4 10" id="KW-0812">Transmembrane</keyword>
<accession>A0A067RQV4</accession>
<dbReference type="EMBL" id="KK852521">
    <property type="protein sequence ID" value="KDR22114.1"/>
    <property type="molecule type" value="Genomic_DNA"/>
</dbReference>
<comment type="similarity">
    <text evidence="10">Belongs to the insect chemoreceptor superfamily. Heteromeric odorant receptor channel (TC 1.A.69) family.</text>
</comment>
<dbReference type="AlphaFoldDB" id="A0A067RQV4"/>
<organism evidence="12 13">
    <name type="scientific">Zootermopsis nevadensis</name>
    <name type="common">Dampwood termite</name>
    <dbReference type="NCBI Taxonomy" id="136037"/>
    <lineage>
        <taxon>Eukaryota</taxon>
        <taxon>Metazoa</taxon>
        <taxon>Ecdysozoa</taxon>
        <taxon>Arthropoda</taxon>
        <taxon>Hexapoda</taxon>
        <taxon>Insecta</taxon>
        <taxon>Pterygota</taxon>
        <taxon>Neoptera</taxon>
        <taxon>Polyneoptera</taxon>
        <taxon>Dictyoptera</taxon>
        <taxon>Blattodea</taxon>
        <taxon>Blattoidea</taxon>
        <taxon>Termitoidae</taxon>
        <taxon>Termopsidae</taxon>
        <taxon>Zootermopsis</taxon>
    </lineage>
</organism>
<sequence>MDVPTSHKSHTTERRFGSLLFLLRMGGVAVNMKPQSTTHVLYKAYLELCYYATFLSVFMDCLQKTDDLKESMKKVRLLFAFGYVSWIHLSLSFNKVEIEYLLKFTENFTWEDIPARDPESGRVTMAGRVQLVQTGAKYVAICMVVFHGIQSFVHMWQNHDMVFTTWYPFDVSNSPVYELINIAQFSAFVLVTGVFAGFQGLYAILVCVACSQLEKLRANLSSSGAEIATPDQDSGDNPESDPGPDKIQEQLNDCIRHHQITQLYMQELEKSLSSALGGLFFCLLAAMCFVSFSVVTSWGDHNDVSQALVMYVCMMSNVFVFCWLGSELSDQAQRVRDAAWNSNWVGSPVRFQRCLVFIIASANKEFKLTAGKYVPMANKTTLNMMNQTISFFMFLLHMKRKTEETI</sequence>
<evidence type="ECO:0000256" key="11">
    <source>
        <dbReference type="SAM" id="MobiDB-lite"/>
    </source>
</evidence>
<name>A0A067RQV4_ZOONE</name>
<dbReference type="PANTHER" id="PTHR21137">
    <property type="entry name" value="ODORANT RECEPTOR"/>
    <property type="match status" value="1"/>
</dbReference>
<protein>
    <recommendedName>
        <fullName evidence="10">Odorant receptor</fullName>
    </recommendedName>
</protein>
<feature type="region of interest" description="Disordered" evidence="11">
    <location>
        <begin position="225"/>
        <end position="246"/>
    </location>
</feature>
<evidence type="ECO:0000256" key="3">
    <source>
        <dbReference type="ARBA" id="ARBA00022606"/>
    </source>
</evidence>
<evidence type="ECO:0000256" key="10">
    <source>
        <dbReference type="RuleBase" id="RU351113"/>
    </source>
</evidence>
<dbReference type="InParanoid" id="A0A067RQV4"/>
<keyword evidence="6 10" id="KW-1133">Transmembrane helix</keyword>
<evidence type="ECO:0000256" key="9">
    <source>
        <dbReference type="ARBA" id="ARBA00023224"/>
    </source>
</evidence>
<dbReference type="eggNOG" id="ENOG502STYH">
    <property type="taxonomic scope" value="Eukaryota"/>
</dbReference>
<dbReference type="Pfam" id="PF02949">
    <property type="entry name" value="7tm_6"/>
    <property type="match status" value="1"/>
</dbReference>
<dbReference type="FunCoup" id="A0A067RQV4">
    <property type="interactions" value="98"/>
</dbReference>
<evidence type="ECO:0000256" key="4">
    <source>
        <dbReference type="ARBA" id="ARBA00022692"/>
    </source>
</evidence>
<dbReference type="Proteomes" id="UP000027135">
    <property type="component" value="Unassembled WGS sequence"/>
</dbReference>
<evidence type="ECO:0000256" key="7">
    <source>
        <dbReference type="ARBA" id="ARBA00023136"/>
    </source>
</evidence>
<keyword evidence="8 10" id="KW-0675">Receptor</keyword>
<keyword evidence="7 10" id="KW-0472">Membrane</keyword>
<gene>
    <name evidence="12" type="ORF">L798_02077</name>
</gene>
<keyword evidence="13" id="KW-1185">Reference proteome</keyword>
<proteinExistence type="inferred from homology"/>
<dbReference type="GO" id="GO:0005886">
    <property type="term" value="C:plasma membrane"/>
    <property type="evidence" value="ECO:0007669"/>
    <property type="project" value="UniProtKB-SubCell"/>
</dbReference>
<feature type="transmembrane region" description="Helical" evidence="10">
    <location>
        <begin position="307"/>
        <end position="326"/>
    </location>
</feature>
<evidence type="ECO:0000256" key="6">
    <source>
        <dbReference type="ARBA" id="ARBA00022989"/>
    </source>
</evidence>
<keyword evidence="5 10" id="KW-0552">Olfaction</keyword>
<evidence type="ECO:0000313" key="13">
    <source>
        <dbReference type="Proteomes" id="UP000027135"/>
    </source>
</evidence>
<keyword evidence="2" id="KW-1003">Cell membrane</keyword>
<evidence type="ECO:0000256" key="8">
    <source>
        <dbReference type="ARBA" id="ARBA00023170"/>
    </source>
</evidence>
<evidence type="ECO:0000256" key="5">
    <source>
        <dbReference type="ARBA" id="ARBA00022725"/>
    </source>
</evidence>
<evidence type="ECO:0000256" key="2">
    <source>
        <dbReference type="ARBA" id="ARBA00022475"/>
    </source>
</evidence>
<keyword evidence="3 10" id="KW-0716">Sensory transduction</keyword>